<gene>
    <name evidence="1" type="ORF">BURPS1710A_A0316</name>
</gene>
<organism evidence="1">
    <name type="scientific">Burkholderia pseudomallei 1710a</name>
    <dbReference type="NCBI Taxonomy" id="320371"/>
    <lineage>
        <taxon>Bacteria</taxon>
        <taxon>Pseudomonadati</taxon>
        <taxon>Pseudomonadota</taxon>
        <taxon>Betaproteobacteria</taxon>
        <taxon>Burkholderiales</taxon>
        <taxon>Burkholderiaceae</taxon>
        <taxon>Burkholderia</taxon>
        <taxon>pseudomallei group</taxon>
    </lineage>
</organism>
<protein>
    <submittedName>
        <fullName evidence="1">Uncharacterized protein</fullName>
    </submittedName>
</protein>
<dbReference type="HOGENOM" id="CLU_194350_0_0_4"/>
<evidence type="ECO:0000313" key="1">
    <source>
        <dbReference type="EMBL" id="EET03562.1"/>
    </source>
</evidence>
<dbReference type="Proteomes" id="UP000001812">
    <property type="component" value="Chromosome II"/>
</dbReference>
<accession>A0A0E1W1M8</accession>
<sequence>MRTGRVRRCGDRCVDGFVNRSARRTARVACRRGALLMGRAANSRDGLRAAPHAMRQRA</sequence>
<reference evidence="1" key="1">
    <citation type="submission" date="2009-05" db="EMBL/GenBank/DDBJ databases">
        <authorList>
            <person name="Harkins D.M."/>
            <person name="DeShazer D."/>
            <person name="Woods D.E."/>
            <person name="Brinkac L.M."/>
            <person name="Brown K.A."/>
            <person name="Hung G.C."/>
            <person name="Tuanyok A."/>
            <person name="Zhang B."/>
            <person name="Nierman W.C."/>
        </authorList>
    </citation>
    <scope>NUCLEOTIDE SEQUENCE [LARGE SCALE GENOMIC DNA]</scope>
    <source>
        <strain evidence="1">1710a</strain>
    </source>
</reference>
<proteinExistence type="predicted"/>
<dbReference type="AlphaFoldDB" id="A0A0E1W1M8"/>
<name>A0A0E1W1M8_BURPE</name>
<dbReference type="EMBL" id="CM000833">
    <property type="protein sequence ID" value="EET03562.1"/>
    <property type="molecule type" value="Genomic_DNA"/>
</dbReference>